<proteinExistence type="predicted"/>
<gene>
    <name evidence="2" type="ORF">E3D37_39170</name>
</gene>
<dbReference type="EMBL" id="SNSQ01000074">
    <property type="protein sequence ID" value="TEU34438.1"/>
    <property type="molecule type" value="Genomic_DNA"/>
</dbReference>
<keyword evidence="1" id="KW-0472">Membrane</keyword>
<keyword evidence="1" id="KW-0812">Transmembrane</keyword>
<evidence type="ECO:0000313" key="3">
    <source>
        <dbReference type="Proteomes" id="UP000298234"/>
    </source>
</evidence>
<feature type="transmembrane region" description="Helical" evidence="1">
    <location>
        <begin position="149"/>
        <end position="169"/>
    </location>
</feature>
<evidence type="ECO:0000256" key="1">
    <source>
        <dbReference type="SAM" id="Phobius"/>
    </source>
</evidence>
<feature type="transmembrane region" description="Helical" evidence="1">
    <location>
        <begin position="120"/>
        <end position="142"/>
    </location>
</feature>
<evidence type="ECO:0000313" key="2">
    <source>
        <dbReference type="EMBL" id="TEU34438.1"/>
    </source>
</evidence>
<feature type="transmembrane region" description="Helical" evidence="1">
    <location>
        <begin position="181"/>
        <end position="203"/>
    </location>
</feature>
<organism evidence="2 3">
    <name type="scientific">Burkholderia cepacia</name>
    <name type="common">Pseudomonas cepacia</name>
    <dbReference type="NCBI Taxonomy" id="292"/>
    <lineage>
        <taxon>Bacteria</taxon>
        <taxon>Pseudomonadati</taxon>
        <taxon>Pseudomonadota</taxon>
        <taxon>Betaproteobacteria</taxon>
        <taxon>Burkholderiales</taxon>
        <taxon>Burkholderiaceae</taxon>
        <taxon>Burkholderia</taxon>
        <taxon>Burkholderia cepacia complex</taxon>
    </lineage>
</organism>
<name>A0AAX2REC6_BURCE</name>
<reference evidence="2 3" key="1">
    <citation type="submission" date="2019-03" db="EMBL/GenBank/DDBJ databases">
        <title>Burkholderia cepacia outbreak.</title>
        <authorList>
            <person name="Farzana R."/>
            <person name="Walsh T.R."/>
        </authorList>
    </citation>
    <scope>NUCLEOTIDE SEQUENCE [LARGE SCALE GENOMIC DNA]</scope>
    <source>
        <strain evidence="3">d13</strain>
    </source>
</reference>
<keyword evidence="1" id="KW-1133">Transmembrane helix</keyword>
<comment type="caution">
    <text evidence="2">The sequence shown here is derived from an EMBL/GenBank/DDBJ whole genome shotgun (WGS) entry which is preliminary data.</text>
</comment>
<dbReference type="Proteomes" id="UP000298234">
    <property type="component" value="Unassembled WGS sequence"/>
</dbReference>
<protein>
    <submittedName>
        <fullName evidence="2">Uncharacterized protein</fullName>
    </submittedName>
</protein>
<accession>A0AAX2REC6</accession>
<sequence length="211" mass="21800">MQLPFEAGDRGGSVVLPGCFGESKYDVLSSELRMLRRPVAEQLKLYLEVWGQRYNGSGIGRGSEWCPALSVTALRHAQNGNEIMNRTTASNPIAGLLGGVIIGAITAVAIATVIQSMAAFAAIVPPLAGGLAALFLVMAAGIGYSTGRFGGFIVPGAFFVFGGFGILMANQVDDPSVTVVALVGMFPWIFVGASFLAVVFNLASGGGDQPA</sequence>
<dbReference type="RefSeq" id="WP_134320879.1">
    <property type="nucleotide sequence ID" value="NZ_SNSH01000083.1"/>
</dbReference>
<dbReference type="AlphaFoldDB" id="A0AAX2REC6"/>
<feature type="transmembrane region" description="Helical" evidence="1">
    <location>
        <begin position="93"/>
        <end position="114"/>
    </location>
</feature>